<dbReference type="EMBL" id="JBEZVI010000027">
    <property type="protein sequence ID" value="MEU3713553.1"/>
    <property type="molecule type" value="Genomic_DNA"/>
</dbReference>
<proteinExistence type="predicted"/>
<protein>
    <submittedName>
        <fullName evidence="1">Pyridoxine 5'-phosphate oxidase C-terminal domain-containing protein</fullName>
    </submittedName>
</protein>
<gene>
    <name evidence="1" type="ORF">AB0E61_26085</name>
</gene>
<name>A0ABV2Z6C8_9ACTN</name>
<evidence type="ECO:0000313" key="2">
    <source>
        <dbReference type="Proteomes" id="UP001550853"/>
    </source>
</evidence>
<sequence length="48" mass="5418">MLILKNLGPDGWRFAAHPEFRQGSRGRRHTRLAYGPGGESWTAGLLWP</sequence>
<accession>A0ABV2Z6C8</accession>
<reference evidence="1 2" key="1">
    <citation type="submission" date="2024-06" db="EMBL/GenBank/DDBJ databases">
        <title>The Natural Products Discovery Center: Release of the First 8490 Sequenced Strains for Exploring Actinobacteria Biosynthetic Diversity.</title>
        <authorList>
            <person name="Kalkreuter E."/>
            <person name="Kautsar S.A."/>
            <person name="Yang D."/>
            <person name="Bader C.D."/>
            <person name="Teijaro C.N."/>
            <person name="Fluegel L."/>
            <person name="Davis C.M."/>
            <person name="Simpson J.R."/>
            <person name="Lauterbach L."/>
            <person name="Steele A.D."/>
            <person name="Gui C."/>
            <person name="Meng S."/>
            <person name="Li G."/>
            <person name="Viehrig K."/>
            <person name="Ye F."/>
            <person name="Su P."/>
            <person name="Kiefer A.F."/>
            <person name="Nichols A."/>
            <person name="Cepeda A.J."/>
            <person name="Yan W."/>
            <person name="Fan B."/>
            <person name="Jiang Y."/>
            <person name="Adhikari A."/>
            <person name="Zheng C.-J."/>
            <person name="Schuster L."/>
            <person name="Cowan T.M."/>
            <person name="Smanski M.J."/>
            <person name="Chevrette M.G."/>
            <person name="De Carvalho L.P.S."/>
            <person name="Shen B."/>
        </authorList>
    </citation>
    <scope>NUCLEOTIDE SEQUENCE [LARGE SCALE GENOMIC DNA]</scope>
    <source>
        <strain evidence="1 2">NPDC033039</strain>
    </source>
</reference>
<evidence type="ECO:0000313" key="1">
    <source>
        <dbReference type="EMBL" id="MEU3713553.1"/>
    </source>
</evidence>
<dbReference type="Proteomes" id="UP001550853">
    <property type="component" value="Unassembled WGS sequence"/>
</dbReference>
<organism evidence="1 2">
    <name type="scientific">Streptomyces catenulae</name>
    <dbReference type="NCBI Taxonomy" id="66875"/>
    <lineage>
        <taxon>Bacteria</taxon>
        <taxon>Bacillati</taxon>
        <taxon>Actinomycetota</taxon>
        <taxon>Actinomycetes</taxon>
        <taxon>Kitasatosporales</taxon>
        <taxon>Streptomycetaceae</taxon>
        <taxon>Streptomyces</taxon>
    </lineage>
</organism>
<keyword evidence="2" id="KW-1185">Reference proteome</keyword>
<comment type="caution">
    <text evidence="1">The sequence shown here is derived from an EMBL/GenBank/DDBJ whole genome shotgun (WGS) entry which is preliminary data.</text>
</comment>
<dbReference type="RefSeq" id="WP_157847966.1">
    <property type="nucleotide sequence ID" value="NZ_JBEZVI010000027.1"/>
</dbReference>